<dbReference type="Proteomes" id="UP001240447">
    <property type="component" value="Unassembled WGS sequence"/>
</dbReference>
<comment type="caution">
    <text evidence="1">The sequence shown here is derived from an EMBL/GenBank/DDBJ whole genome shotgun (WGS) entry which is preliminary data.</text>
</comment>
<proteinExistence type="predicted"/>
<organism evidence="1 2">
    <name type="scientific">Nocardioides massiliensis</name>
    <dbReference type="NCBI Taxonomy" id="1325935"/>
    <lineage>
        <taxon>Bacteria</taxon>
        <taxon>Bacillati</taxon>
        <taxon>Actinomycetota</taxon>
        <taxon>Actinomycetes</taxon>
        <taxon>Propionibacteriales</taxon>
        <taxon>Nocardioidaceae</taxon>
        <taxon>Nocardioides</taxon>
    </lineage>
</organism>
<reference evidence="1 2" key="1">
    <citation type="submission" date="2023-07" db="EMBL/GenBank/DDBJ databases">
        <title>Sequencing the genomes of 1000 actinobacteria strains.</title>
        <authorList>
            <person name="Klenk H.-P."/>
        </authorList>
    </citation>
    <scope>NUCLEOTIDE SEQUENCE [LARGE SCALE GENOMIC DNA]</scope>
    <source>
        <strain evidence="1 2">GD13</strain>
    </source>
</reference>
<protein>
    <submittedName>
        <fullName evidence="1">Uncharacterized protein</fullName>
    </submittedName>
</protein>
<accession>A0ABT9NIY5</accession>
<dbReference type="EMBL" id="JAUSQM010000001">
    <property type="protein sequence ID" value="MDP9820362.1"/>
    <property type="molecule type" value="Genomic_DNA"/>
</dbReference>
<evidence type="ECO:0000313" key="1">
    <source>
        <dbReference type="EMBL" id="MDP9820362.1"/>
    </source>
</evidence>
<name>A0ABT9NIY5_9ACTN</name>
<evidence type="ECO:0000313" key="2">
    <source>
        <dbReference type="Proteomes" id="UP001240447"/>
    </source>
</evidence>
<keyword evidence="2" id="KW-1185">Reference proteome</keyword>
<gene>
    <name evidence="1" type="ORF">J2S59_000171</name>
</gene>
<sequence>MNMIPEGGPQHVWVTKRSTYDDGERLPGLLLEWRQREDGSWEGWCVYVALGHPEGSGPQQWQGWIPSERIERVRSDG</sequence>
<dbReference type="RefSeq" id="WP_181641689.1">
    <property type="nucleotide sequence ID" value="NZ_CCXJ01000160.1"/>
</dbReference>